<evidence type="ECO:0000313" key="2">
    <source>
        <dbReference type="EMBL" id="TCP39273.1"/>
    </source>
</evidence>
<dbReference type="NCBIfam" id="TIGR03370">
    <property type="entry name" value="VPLPA-CTERM"/>
    <property type="match status" value="1"/>
</dbReference>
<proteinExistence type="predicted"/>
<organism evidence="2 3">
    <name type="scientific">Rhodovulum marinum</name>
    <dbReference type="NCBI Taxonomy" id="320662"/>
    <lineage>
        <taxon>Bacteria</taxon>
        <taxon>Pseudomonadati</taxon>
        <taxon>Pseudomonadota</taxon>
        <taxon>Alphaproteobacteria</taxon>
        <taxon>Rhodobacterales</taxon>
        <taxon>Paracoccaceae</taxon>
        <taxon>Rhodovulum</taxon>
    </lineage>
</organism>
<sequence length="239" mass="25144">MNKSGIQAIVVGLSLFAGDAALSLTLTGNFGSNEYDNFGVPQALSNGAANAGLLALTAKYDDGSTQSIDAYCVDLYQPFLQGKTYSFTEMPFGDGGMSLSLAQQRDIKNLFEIADPVSLDFGTEKHSAGLNLALWEIVYETSGVYSLANDGGAFWVFADPNDPGNGEVEAANFAASLLAQITPGAAAVSDNYNVRFLESANHESQNLVTFTPVPLPAAGWALVSALGALVLMRRKTRAA</sequence>
<evidence type="ECO:0000256" key="1">
    <source>
        <dbReference type="SAM" id="Phobius"/>
    </source>
</evidence>
<dbReference type="EMBL" id="SLXP01000013">
    <property type="protein sequence ID" value="TCP39273.1"/>
    <property type="molecule type" value="Genomic_DNA"/>
</dbReference>
<reference evidence="2 3" key="1">
    <citation type="submission" date="2019-03" db="EMBL/GenBank/DDBJ databases">
        <title>Genomic Encyclopedia of Type Strains, Phase IV (KMG-IV): sequencing the most valuable type-strain genomes for metagenomic binning, comparative biology and taxonomic classification.</title>
        <authorList>
            <person name="Goeker M."/>
        </authorList>
    </citation>
    <scope>NUCLEOTIDE SEQUENCE [LARGE SCALE GENOMIC DNA]</scope>
    <source>
        <strain evidence="2 3">DSM 18063</strain>
    </source>
</reference>
<dbReference type="RefSeq" id="WP_165915630.1">
    <property type="nucleotide sequence ID" value="NZ_SLXP01000013.1"/>
</dbReference>
<comment type="caution">
    <text evidence="2">The sequence shown here is derived from an EMBL/GenBank/DDBJ whole genome shotgun (WGS) entry which is preliminary data.</text>
</comment>
<keyword evidence="1" id="KW-0472">Membrane</keyword>
<accession>A0A4R2PTE3</accession>
<evidence type="ECO:0000313" key="3">
    <source>
        <dbReference type="Proteomes" id="UP000294835"/>
    </source>
</evidence>
<dbReference type="AlphaFoldDB" id="A0A4R2PTE3"/>
<name>A0A4R2PTE3_9RHOB</name>
<dbReference type="Proteomes" id="UP000294835">
    <property type="component" value="Unassembled WGS sequence"/>
</dbReference>
<gene>
    <name evidence="2" type="ORF">EV662_11350</name>
</gene>
<keyword evidence="3" id="KW-1185">Reference proteome</keyword>
<dbReference type="InterPro" id="IPR022472">
    <property type="entry name" value="VPLPA-CTERM"/>
</dbReference>
<keyword evidence="1" id="KW-0812">Transmembrane</keyword>
<feature type="transmembrane region" description="Helical" evidence="1">
    <location>
        <begin position="213"/>
        <end position="232"/>
    </location>
</feature>
<protein>
    <submittedName>
        <fullName evidence="2">Putative secreted protein</fullName>
    </submittedName>
</protein>
<keyword evidence="1" id="KW-1133">Transmembrane helix</keyword>